<evidence type="ECO:0000256" key="6">
    <source>
        <dbReference type="ARBA" id="ARBA00023139"/>
    </source>
</evidence>
<evidence type="ECO:0000313" key="9">
    <source>
        <dbReference type="Ensembl" id="ENSVKKP00000009715.1"/>
    </source>
</evidence>
<evidence type="ECO:0000256" key="7">
    <source>
        <dbReference type="ARBA" id="ARBA00023288"/>
    </source>
</evidence>
<keyword evidence="4" id="KW-0519">Myristate</keyword>
<keyword evidence="7" id="KW-0449">Lipoprotein</keyword>
<keyword evidence="3" id="KW-1003">Cell membrane</keyword>
<dbReference type="Pfam" id="PF15250">
    <property type="entry name" value="Raftlin"/>
    <property type="match status" value="1"/>
</dbReference>
<evidence type="ECO:0000256" key="8">
    <source>
        <dbReference type="SAM" id="Phobius"/>
    </source>
</evidence>
<feature type="transmembrane region" description="Helical" evidence="8">
    <location>
        <begin position="128"/>
        <end position="151"/>
    </location>
</feature>
<dbReference type="GO" id="GO:0005886">
    <property type="term" value="C:plasma membrane"/>
    <property type="evidence" value="ECO:0007669"/>
    <property type="project" value="UniProtKB-SubCell"/>
</dbReference>
<protein>
    <submittedName>
        <fullName evidence="9">Uncharacterized protein</fullName>
    </submittedName>
</protein>
<sequence length="254" mass="28416">MAKTEIFAVFNKAKTSHRSSQYYTVTIPVKIISNGQSICSLEANWLEHMTEHFRKGSTLVNAIFSLGMVNDSSQGMTDGIFIFEDLSVEDSKSIQGYDAIVVEQWTVLEVSRREIHLFKSFMLPLLRITYFLVGFLFSTVIQLSFLKLWWWEEKLKVPSNTHTHGACRTNTASIQCMVCLGPELDSGFGLHERKRSSYPRAPLSSGLAIRFLGIPLFPHILAIQEGFLALSAVFAGVWGSSCGKELEDSPLPSV</sequence>
<dbReference type="PANTHER" id="PTHR17601:SF3">
    <property type="entry name" value="RAFTLIN"/>
    <property type="match status" value="1"/>
</dbReference>
<keyword evidence="10" id="KW-1185">Reference proteome</keyword>
<keyword evidence="8" id="KW-1133">Transmembrane helix</keyword>
<evidence type="ECO:0000256" key="1">
    <source>
        <dbReference type="ARBA" id="ARBA00004193"/>
    </source>
</evidence>
<evidence type="ECO:0000256" key="5">
    <source>
        <dbReference type="ARBA" id="ARBA00023136"/>
    </source>
</evidence>
<comment type="subcellular location">
    <subcellularLocation>
        <location evidence="1">Cell membrane</location>
        <topology evidence="1">Lipid-anchor</topology>
    </subcellularLocation>
</comment>
<evidence type="ECO:0000256" key="3">
    <source>
        <dbReference type="ARBA" id="ARBA00022475"/>
    </source>
</evidence>
<reference evidence="9" key="2">
    <citation type="submission" date="2025-09" db="UniProtKB">
        <authorList>
            <consortium name="Ensembl"/>
        </authorList>
    </citation>
    <scope>IDENTIFICATION</scope>
</reference>
<accession>A0A8D2J3C8</accession>
<proteinExistence type="inferred from homology"/>
<name>A0A8D2J3C8_VARKO</name>
<dbReference type="AlphaFoldDB" id="A0A8D2J3C8"/>
<keyword evidence="5 8" id="KW-0472">Membrane</keyword>
<organism evidence="9 10">
    <name type="scientific">Varanus komodoensis</name>
    <name type="common">Komodo dragon</name>
    <dbReference type="NCBI Taxonomy" id="61221"/>
    <lineage>
        <taxon>Eukaryota</taxon>
        <taxon>Metazoa</taxon>
        <taxon>Chordata</taxon>
        <taxon>Craniata</taxon>
        <taxon>Vertebrata</taxon>
        <taxon>Euteleostomi</taxon>
        <taxon>Lepidosauria</taxon>
        <taxon>Squamata</taxon>
        <taxon>Bifurcata</taxon>
        <taxon>Unidentata</taxon>
        <taxon>Episquamata</taxon>
        <taxon>Toxicofera</taxon>
        <taxon>Anguimorpha</taxon>
        <taxon>Paleoanguimorpha</taxon>
        <taxon>Varanoidea</taxon>
        <taxon>Varanidae</taxon>
        <taxon>Varanus</taxon>
    </lineage>
</organism>
<comment type="similarity">
    <text evidence="2">Belongs to the raftlin family.</text>
</comment>
<reference evidence="9" key="1">
    <citation type="submission" date="2025-08" db="UniProtKB">
        <authorList>
            <consortium name="Ensembl"/>
        </authorList>
    </citation>
    <scope>IDENTIFICATION</scope>
</reference>
<dbReference type="InterPro" id="IPR028169">
    <property type="entry name" value="Raftlin"/>
</dbReference>
<evidence type="ECO:0000313" key="10">
    <source>
        <dbReference type="Proteomes" id="UP000694545"/>
    </source>
</evidence>
<evidence type="ECO:0000256" key="2">
    <source>
        <dbReference type="ARBA" id="ARBA00006390"/>
    </source>
</evidence>
<dbReference type="Proteomes" id="UP000694545">
    <property type="component" value="Unplaced"/>
</dbReference>
<keyword evidence="6" id="KW-0564">Palmitate</keyword>
<evidence type="ECO:0000256" key="4">
    <source>
        <dbReference type="ARBA" id="ARBA00022707"/>
    </source>
</evidence>
<keyword evidence="8" id="KW-0812">Transmembrane</keyword>
<dbReference type="PANTHER" id="PTHR17601">
    <property type="entry name" value="RAFTLIN-RELATED"/>
    <property type="match status" value="1"/>
</dbReference>
<dbReference type="Ensembl" id="ENSVKKT00000009957.1">
    <property type="protein sequence ID" value="ENSVKKP00000009715.1"/>
    <property type="gene ID" value="ENSVKKG00000006854.1"/>
</dbReference>